<feature type="non-terminal residue" evidence="1">
    <location>
        <position position="1"/>
    </location>
</feature>
<organism evidence="1">
    <name type="scientific">marine metagenome</name>
    <dbReference type="NCBI Taxonomy" id="408172"/>
    <lineage>
        <taxon>unclassified sequences</taxon>
        <taxon>metagenomes</taxon>
        <taxon>ecological metagenomes</taxon>
    </lineage>
</organism>
<gene>
    <name evidence="1" type="ORF">METZ01_LOCUS237891</name>
</gene>
<evidence type="ECO:0000313" key="1">
    <source>
        <dbReference type="EMBL" id="SVB85037.1"/>
    </source>
</evidence>
<protein>
    <submittedName>
        <fullName evidence="1">Uncharacterized protein</fullName>
    </submittedName>
</protein>
<accession>A0A382HDP7</accession>
<name>A0A382HDP7_9ZZZZ</name>
<reference evidence="1" key="1">
    <citation type="submission" date="2018-05" db="EMBL/GenBank/DDBJ databases">
        <authorList>
            <person name="Lanie J.A."/>
            <person name="Ng W.-L."/>
            <person name="Kazmierczak K.M."/>
            <person name="Andrzejewski T.M."/>
            <person name="Davidsen T.M."/>
            <person name="Wayne K.J."/>
            <person name="Tettelin H."/>
            <person name="Glass J.I."/>
            <person name="Rusch D."/>
            <person name="Podicherti R."/>
            <person name="Tsui H.-C.T."/>
            <person name="Winkler M.E."/>
        </authorList>
    </citation>
    <scope>NUCLEOTIDE SEQUENCE</scope>
</reference>
<sequence>SATGRSKNGEELSFTKVETDAGHCFDGTKCF</sequence>
<proteinExistence type="predicted"/>
<dbReference type="EMBL" id="UINC01060483">
    <property type="protein sequence ID" value="SVB85037.1"/>
    <property type="molecule type" value="Genomic_DNA"/>
</dbReference>
<dbReference type="AlphaFoldDB" id="A0A382HDP7"/>